<dbReference type="PANTHER" id="PTHR31170">
    <property type="entry name" value="BNAC04G53230D PROTEIN"/>
    <property type="match status" value="1"/>
</dbReference>
<organism evidence="1 2">
    <name type="scientific">Quercus suber</name>
    <name type="common">Cork oak</name>
    <dbReference type="NCBI Taxonomy" id="58331"/>
    <lineage>
        <taxon>Eukaryota</taxon>
        <taxon>Viridiplantae</taxon>
        <taxon>Streptophyta</taxon>
        <taxon>Embryophyta</taxon>
        <taxon>Tracheophyta</taxon>
        <taxon>Spermatophyta</taxon>
        <taxon>Magnoliopsida</taxon>
        <taxon>eudicotyledons</taxon>
        <taxon>Gunneridae</taxon>
        <taxon>Pentapetalae</taxon>
        <taxon>rosids</taxon>
        <taxon>fabids</taxon>
        <taxon>Fagales</taxon>
        <taxon>Fagaceae</taxon>
        <taxon>Quercus</taxon>
    </lineage>
</organism>
<evidence type="ECO:0000313" key="1">
    <source>
        <dbReference type="EMBL" id="KAK7840260.1"/>
    </source>
</evidence>
<reference evidence="1 2" key="1">
    <citation type="journal article" date="2018" name="Sci. Data">
        <title>The draft genome sequence of cork oak.</title>
        <authorList>
            <person name="Ramos A.M."/>
            <person name="Usie A."/>
            <person name="Barbosa P."/>
            <person name="Barros P.M."/>
            <person name="Capote T."/>
            <person name="Chaves I."/>
            <person name="Simoes F."/>
            <person name="Abreu I."/>
            <person name="Carrasquinho I."/>
            <person name="Faro C."/>
            <person name="Guimaraes J.B."/>
            <person name="Mendonca D."/>
            <person name="Nobrega F."/>
            <person name="Rodrigues L."/>
            <person name="Saibo N.J.M."/>
            <person name="Varela M.C."/>
            <person name="Egas C."/>
            <person name="Matos J."/>
            <person name="Miguel C.M."/>
            <person name="Oliveira M.M."/>
            <person name="Ricardo C.P."/>
            <person name="Goncalves S."/>
        </authorList>
    </citation>
    <scope>NUCLEOTIDE SEQUENCE [LARGE SCALE GENOMIC DNA]</scope>
    <source>
        <strain evidence="2">cv. HL8</strain>
    </source>
</reference>
<gene>
    <name evidence="1" type="ORF">CFP56_016872</name>
</gene>
<dbReference type="InterPro" id="IPR004158">
    <property type="entry name" value="DUF247_pln"/>
</dbReference>
<protein>
    <submittedName>
        <fullName evidence="1">Upf0481 protein</fullName>
    </submittedName>
</protein>
<dbReference type="Proteomes" id="UP000237347">
    <property type="component" value="Unassembled WGS sequence"/>
</dbReference>
<accession>A0AAW0KL97</accession>
<dbReference type="AlphaFoldDB" id="A0AAW0KL97"/>
<sequence length="484" mass="55291">MAGVEHVISMEQLLSEKVQRTEACDTSGGPNHPVIATEATQKLTITVHEKACTIPRDQRFKELRDAGANQAETRPKIQKVVIFLRDQKNFQKYYEPRVVSLGPIHHGKPKYRPAEKYKLRFAKAFVSDSGKTDEYIYDHIEKNIAQFREYFDEEVIKEYDNESLAWMLFVDGCAILQFICFAVENRFSELKIKNDQSAFAQQDLFLLENQLPYQLLKDLMKLSAKKKELKGHIRSFISNHSMIPERVEFKDDDKKEPIHLLDLLRASLLGSADPSPEYGAQKASTKDWQSFRNVLELKAAGIQLQPSKSSGLRDISFKRKWGFYPGILSLPPITVDDSTGPKFLNLIAYEMCPDFENGYGVTSYISFLDSLIDEANDVIELRKARILGNLLGSDQEVALLFNEIGTDLVPNLRTYSTIRTHIQEYYDNKLMTWLSLFCHTHFSTPWTFLAFLGALLALALSAVQTWYTVDSPPGPCDNFCKHHP</sequence>
<dbReference type="Pfam" id="PF03140">
    <property type="entry name" value="DUF247"/>
    <property type="match status" value="1"/>
</dbReference>
<dbReference type="EMBL" id="PKMF04000265">
    <property type="protein sequence ID" value="KAK7840260.1"/>
    <property type="molecule type" value="Genomic_DNA"/>
</dbReference>
<dbReference type="PANTHER" id="PTHR31170:SF25">
    <property type="entry name" value="BNAA09G04570D PROTEIN"/>
    <property type="match status" value="1"/>
</dbReference>
<comment type="caution">
    <text evidence="1">The sequence shown here is derived from an EMBL/GenBank/DDBJ whole genome shotgun (WGS) entry which is preliminary data.</text>
</comment>
<name>A0AAW0KL97_QUESU</name>
<keyword evidence="2" id="KW-1185">Reference proteome</keyword>
<evidence type="ECO:0000313" key="2">
    <source>
        <dbReference type="Proteomes" id="UP000237347"/>
    </source>
</evidence>
<proteinExistence type="predicted"/>